<evidence type="ECO:0000313" key="2">
    <source>
        <dbReference type="Proteomes" id="UP000249891"/>
    </source>
</evidence>
<accession>A0A2X2RRG3</accession>
<organism evidence="1 2">
    <name type="scientific">Capnocytophaga ochracea</name>
    <dbReference type="NCBI Taxonomy" id="1018"/>
    <lineage>
        <taxon>Bacteria</taxon>
        <taxon>Pseudomonadati</taxon>
        <taxon>Bacteroidota</taxon>
        <taxon>Flavobacteriia</taxon>
        <taxon>Flavobacteriales</taxon>
        <taxon>Flavobacteriaceae</taxon>
        <taxon>Capnocytophaga</taxon>
    </lineage>
</organism>
<gene>
    <name evidence="1" type="ORF">NCTC11546_02402</name>
</gene>
<sequence length="173" mass="20470">MPFKSYLKFLLKSTNEHGVHSPFVYNFVTRCLYNKQLVNRQEIKGFPPTLSKRQLVLLLKIIRYLEVKTIFTDEDMLNSITAIKETCNISFQLQPSVTYDLLFINYPKEDLSIYLNYMHNDSILIINNIYQKGKASLWQALTANERVTVYIDVYSQGYIFIRREQGKEAFYIR</sequence>
<name>A0A2X2RRG3_CAPOC</name>
<protein>
    <submittedName>
        <fullName evidence="1">Uncharacterized protein</fullName>
    </submittedName>
</protein>
<dbReference type="RefSeq" id="WP_128092022.1">
    <property type="nucleotide sequence ID" value="NZ_UARG01000017.1"/>
</dbReference>
<dbReference type="Proteomes" id="UP000249891">
    <property type="component" value="Unassembled WGS sequence"/>
</dbReference>
<dbReference type="AlphaFoldDB" id="A0A2X2RRG3"/>
<evidence type="ECO:0000313" key="1">
    <source>
        <dbReference type="EMBL" id="SQA79143.1"/>
    </source>
</evidence>
<reference evidence="1 2" key="1">
    <citation type="submission" date="2018-06" db="EMBL/GenBank/DDBJ databases">
        <authorList>
            <consortium name="Pathogen Informatics"/>
            <person name="Doyle S."/>
        </authorList>
    </citation>
    <scope>NUCLEOTIDE SEQUENCE [LARGE SCALE GENOMIC DNA]</scope>
    <source>
        <strain evidence="1 2">NCTC11546</strain>
    </source>
</reference>
<dbReference type="EMBL" id="UARG01000017">
    <property type="protein sequence ID" value="SQA79143.1"/>
    <property type="molecule type" value="Genomic_DNA"/>
</dbReference>
<proteinExistence type="predicted"/>